<name>A0A812JX06_9DINO</name>
<accession>A0A812JX06</accession>
<sequence length="114" mass="12307">MMCVCVFVRDHCLTSSGDKVKSSASSTSVRTAERGMCTSALCRDSIPNAAHLLALLLSEASLLAARSLPGMFSVAVSSRPGPILTWPMKLLSLAQGLHIELFPMPWTKPHRQEP</sequence>
<evidence type="ECO:0000313" key="2">
    <source>
        <dbReference type="Proteomes" id="UP000604046"/>
    </source>
</evidence>
<dbReference type="AlphaFoldDB" id="A0A812JX06"/>
<dbReference type="EMBL" id="CAJNDS010000533">
    <property type="protein sequence ID" value="CAE7216053.1"/>
    <property type="molecule type" value="Genomic_DNA"/>
</dbReference>
<organism evidence="1 2">
    <name type="scientific">Symbiodinium natans</name>
    <dbReference type="NCBI Taxonomy" id="878477"/>
    <lineage>
        <taxon>Eukaryota</taxon>
        <taxon>Sar</taxon>
        <taxon>Alveolata</taxon>
        <taxon>Dinophyceae</taxon>
        <taxon>Suessiales</taxon>
        <taxon>Symbiodiniaceae</taxon>
        <taxon>Symbiodinium</taxon>
    </lineage>
</organism>
<proteinExistence type="predicted"/>
<comment type="caution">
    <text evidence="1">The sequence shown here is derived from an EMBL/GenBank/DDBJ whole genome shotgun (WGS) entry which is preliminary data.</text>
</comment>
<evidence type="ECO:0000313" key="1">
    <source>
        <dbReference type="EMBL" id="CAE7216053.1"/>
    </source>
</evidence>
<dbReference type="Proteomes" id="UP000604046">
    <property type="component" value="Unassembled WGS sequence"/>
</dbReference>
<keyword evidence="2" id="KW-1185">Reference proteome</keyword>
<reference evidence="1" key="1">
    <citation type="submission" date="2021-02" db="EMBL/GenBank/DDBJ databases">
        <authorList>
            <person name="Dougan E. K."/>
            <person name="Rhodes N."/>
            <person name="Thang M."/>
            <person name="Chan C."/>
        </authorList>
    </citation>
    <scope>NUCLEOTIDE SEQUENCE</scope>
</reference>
<protein>
    <submittedName>
        <fullName evidence="1">Uncharacterized protein</fullName>
    </submittedName>
</protein>
<gene>
    <name evidence="1" type="ORF">SNAT2548_LOCUS7601</name>
</gene>